<evidence type="ECO:0000259" key="1">
    <source>
        <dbReference type="Pfam" id="PF21294"/>
    </source>
</evidence>
<feature type="domain" description="Polysaccharide lyase 14" evidence="1">
    <location>
        <begin position="86"/>
        <end position="282"/>
    </location>
</feature>
<dbReference type="OrthoDB" id="2395160at2759"/>
<evidence type="ECO:0000313" key="3">
    <source>
        <dbReference type="Proteomes" id="UP000243876"/>
    </source>
</evidence>
<dbReference type="Gene3D" id="2.60.120.200">
    <property type="match status" value="1"/>
</dbReference>
<dbReference type="EMBL" id="CENE01000024">
    <property type="protein sequence ID" value="CEQ42318.1"/>
    <property type="molecule type" value="Genomic_DNA"/>
</dbReference>
<dbReference type="AlphaFoldDB" id="A0A0D6ER64"/>
<protein>
    <submittedName>
        <fullName evidence="2">SPOSA6832_04118-mRNA-1:cds</fullName>
    </submittedName>
</protein>
<dbReference type="Pfam" id="PF21294">
    <property type="entry name" value="Polysacc_lyase_14"/>
    <property type="match status" value="1"/>
</dbReference>
<evidence type="ECO:0000313" key="2">
    <source>
        <dbReference type="EMBL" id="CEQ42318.1"/>
    </source>
</evidence>
<dbReference type="PANTHER" id="PTHR40124">
    <property type="match status" value="1"/>
</dbReference>
<accession>A0A0D6ER64</accession>
<keyword evidence="3" id="KW-1185">Reference proteome</keyword>
<sequence length="338" mass="35903">MYLEELSATSLSVPKSATAAAVAAAFSLDHVWSAAGPSTWTAGLGLSLSDTVDYLEQRWNVSSSGIPNVAFAPDPFGGQDEDDLPLKVTYPVGTRDGTQFFMTPFQNGTTVQTAVLKYEIAFDSGFDFVKGGKLPGLYGSQEGAQSVCSGGNRQPTCFSARLMWRQRGAGEVYAYIPIYSSFCGQSDVICNDEYGVSLSRGSFHLAAGGWTTITQLVSLNTPGYANGLLYLWANDTLALAQTGVVWRTDDSVVLSNIMFSTFFGGSDSTWDSQGGSSYFRSFEIYAASASSNTTGPAVNATLDYASSASFRLQPGGPTSTFSAVSLLMLVTFLLQCLA</sequence>
<dbReference type="Proteomes" id="UP000243876">
    <property type="component" value="Unassembled WGS sequence"/>
</dbReference>
<reference evidence="3" key="1">
    <citation type="submission" date="2015-02" db="EMBL/GenBank/DDBJ databases">
        <authorList>
            <person name="Gon?alves P."/>
        </authorList>
    </citation>
    <scope>NUCLEOTIDE SEQUENCE [LARGE SCALE GENOMIC DNA]</scope>
</reference>
<dbReference type="PANTHER" id="PTHR40124:SF1">
    <property type="entry name" value="DISAGGREGATASE RELATED REPEAT PROTEIN"/>
    <property type="match status" value="1"/>
</dbReference>
<proteinExistence type="predicted"/>
<gene>
    <name evidence="2" type="primary">SPOSA6832_04118</name>
</gene>
<organism evidence="2 3">
    <name type="scientific">Sporidiobolus salmonicolor</name>
    <name type="common">Yeast-like fungus</name>
    <name type="synonym">Sporobolomyces salmonicolor</name>
    <dbReference type="NCBI Taxonomy" id="5005"/>
    <lineage>
        <taxon>Eukaryota</taxon>
        <taxon>Fungi</taxon>
        <taxon>Dikarya</taxon>
        <taxon>Basidiomycota</taxon>
        <taxon>Pucciniomycotina</taxon>
        <taxon>Microbotryomycetes</taxon>
        <taxon>Sporidiobolales</taxon>
        <taxon>Sporidiobolaceae</taxon>
        <taxon>Sporobolomyces</taxon>
    </lineage>
</organism>
<dbReference type="InterPro" id="IPR048958">
    <property type="entry name" value="Polysacc_lyase_14"/>
</dbReference>
<name>A0A0D6ER64_SPOSA</name>